<dbReference type="GO" id="GO:0003677">
    <property type="term" value="F:DNA binding"/>
    <property type="evidence" value="ECO:0007669"/>
    <property type="project" value="UniProtKB-KW"/>
</dbReference>
<keyword evidence="8" id="KW-1185">Reference proteome</keyword>
<dbReference type="AlphaFoldDB" id="A0A834ZKE4"/>
<gene>
    <name evidence="7" type="ORF">HHK36_009124</name>
</gene>
<dbReference type="EMBL" id="JABCRI010000006">
    <property type="protein sequence ID" value="KAF8404242.1"/>
    <property type="molecule type" value="Genomic_DNA"/>
</dbReference>
<dbReference type="PANTHER" id="PTHR47999:SF124">
    <property type="entry name" value="MYB TRANSCRIPTION FACTOR 42"/>
    <property type="match status" value="1"/>
</dbReference>
<dbReference type="PROSITE" id="PS50090">
    <property type="entry name" value="MYB_LIKE"/>
    <property type="match status" value="1"/>
</dbReference>
<dbReference type="OrthoDB" id="2143914at2759"/>
<sequence>MARTPCCEKAHTNKGAWSKEEDQRLTNHIRAHGEGCWRSLPKAAGRRVFLGSSSSSSSPLITPVPEISVMTKIIDYNNMISNADIKIITHSAEEAKSISGMTEEEEEEEEEEGREEEYPEPEINLDLSLGLQFQKPSANTGESNKSICLCRHLGFQRSQACNCKTMATKITTNGIHSYYRQLDS</sequence>
<feature type="domain" description="HTH myb-type" evidence="6">
    <location>
        <begin position="9"/>
        <end position="47"/>
    </location>
</feature>
<organism evidence="7 8">
    <name type="scientific">Tetracentron sinense</name>
    <name type="common">Spur-leaf</name>
    <dbReference type="NCBI Taxonomy" id="13715"/>
    <lineage>
        <taxon>Eukaryota</taxon>
        <taxon>Viridiplantae</taxon>
        <taxon>Streptophyta</taxon>
        <taxon>Embryophyta</taxon>
        <taxon>Tracheophyta</taxon>
        <taxon>Spermatophyta</taxon>
        <taxon>Magnoliopsida</taxon>
        <taxon>Trochodendrales</taxon>
        <taxon>Trochodendraceae</taxon>
        <taxon>Tetracentron</taxon>
    </lineage>
</organism>
<feature type="compositionally biased region" description="Acidic residues" evidence="4">
    <location>
        <begin position="102"/>
        <end position="120"/>
    </location>
</feature>
<dbReference type="InterPro" id="IPR017930">
    <property type="entry name" value="Myb_dom"/>
</dbReference>
<dbReference type="InterPro" id="IPR015495">
    <property type="entry name" value="Myb_TF_plants"/>
</dbReference>
<evidence type="ECO:0000256" key="1">
    <source>
        <dbReference type="ARBA" id="ARBA00004123"/>
    </source>
</evidence>
<dbReference type="Proteomes" id="UP000655225">
    <property type="component" value="Unassembled WGS sequence"/>
</dbReference>
<feature type="region of interest" description="Disordered" evidence="4">
    <location>
        <begin position="94"/>
        <end position="120"/>
    </location>
</feature>
<reference evidence="7 8" key="1">
    <citation type="submission" date="2020-04" db="EMBL/GenBank/DDBJ databases">
        <title>Plant Genome Project.</title>
        <authorList>
            <person name="Zhang R.-G."/>
        </authorList>
    </citation>
    <scope>NUCLEOTIDE SEQUENCE [LARGE SCALE GENOMIC DNA]</scope>
    <source>
        <strain evidence="7">YNK0</strain>
        <tissue evidence="7">Leaf</tissue>
    </source>
</reference>
<accession>A0A834ZKE4</accession>
<dbReference type="GO" id="GO:0005634">
    <property type="term" value="C:nucleus"/>
    <property type="evidence" value="ECO:0007669"/>
    <property type="project" value="UniProtKB-SubCell"/>
</dbReference>
<evidence type="ECO:0000256" key="2">
    <source>
        <dbReference type="ARBA" id="ARBA00023125"/>
    </source>
</evidence>
<proteinExistence type="predicted"/>
<feature type="domain" description="Myb-like" evidence="5">
    <location>
        <begin position="9"/>
        <end position="47"/>
    </location>
</feature>
<dbReference type="InterPro" id="IPR009057">
    <property type="entry name" value="Homeodomain-like_sf"/>
</dbReference>
<protein>
    <submittedName>
        <fullName evidence="7">Uncharacterized protein</fullName>
    </submittedName>
</protein>
<dbReference type="PROSITE" id="PS51294">
    <property type="entry name" value="HTH_MYB"/>
    <property type="match status" value="1"/>
</dbReference>
<dbReference type="InterPro" id="IPR001005">
    <property type="entry name" value="SANT/Myb"/>
</dbReference>
<comment type="caution">
    <text evidence="7">The sequence shown here is derived from an EMBL/GenBank/DDBJ whole genome shotgun (WGS) entry which is preliminary data.</text>
</comment>
<dbReference type="SUPFAM" id="SSF46689">
    <property type="entry name" value="Homeodomain-like"/>
    <property type="match status" value="1"/>
</dbReference>
<evidence type="ECO:0000313" key="7">
    <source>
        <dbReference type="EMBL" id="KAF8404242.1"/>
    </source>
</evidence>
<evidence type="ECO:0000259" key="5">
    <source>
        <dbReference type="PROSITE" id="PS50090"/>
    </source>
</evidence>
<dbReference type="Gene3D" id="1.10.10.60">
    <property type="entry name" value="Homeodomain-like"/>
    <property type="match status" value="1"/>
</dbReference>
<dbReference type="PANTHER" id="PTHR47999">
    <property type="entry name" value="TRANSCRIPTION FACTOR MYB8-RELATED-RELATED"/>
    <property type="match status" value="1"/>
</dbReference>
<evidence type="ECO:0000259" key="6">
    <source>
        <dbReference type="PROSITE" id="PS51294"/>
    </source>
</evidence>
<dbReference type="Pfam" id="PF00249">
    <property type="entry name" value="Myb_DNA-binding"/>
    <property type="match status" value="1"/>
</dbReference>
<evidence type="ECO:0000313" key="8">
    <source>
        <dbReference type="Proteomes" id="UP000655225"/>
    </source>
</evidence>
<keyword evidence="3" id="KW-0539">Nucleus</keyword>
<evidence type="ECO:0000256" key="4">
    <source>
        <dbReference type="SAM" id="MobiDB-lite"/>
    </source>
</evidence>
<comment type="subcellular location">
    <subcellularLocation>
        <location evidence="1">Nucleus</location>
    </subcellularLocation>
</comment>
<evidence type="ECO:0000256" key="3">
    <source>
        <dbReference type="ARBA" id="ARBA00023242"/>
    </source>
</evidence>
<keyword evidence="2" id="KW-0238">DNA-binding</keyword>
<name>A0A834ZKE4_TETSI</name>
<dbReference type="CDD" id="cd00167">
    <property type="entry name" value="SANT"/>
    <property type="match status" value="1"/>
</dbReference>